<dbReference type="Pfam" id="PF02618">
    <property type="entry name" value="YceG"/>
    <property type="match status" value="1"/>
</dbReference>
<keyword evidence="1" id="KW-1003">Cell membrane</keyword>
<keyword evidence="5" id="KW-0456">Lyase</keyword>
<evidence type="ECO:0000256" key="6">
    <source>
        <dbReference type="ARBA" id="ARBA00023316"/>
    </source>
</evidence>
<keyword evidence="3" id="KW-1133">Transmembrane helix</keyword>
<comment type="caution">
    <text evidence="7">The sequence shown here is derived from an EMBL/GenBank/DDBJ whole genome shotgun (WGS) entry which is preliminary data.</text>
</comment>
<dbReference type="GO" id="GO:0016829">
    <property type="term" value="F:lyase activity"/>
    <property type="evidence" value="ECO:0007669"/>
    <property type="project" value="UniProtKB-KW"/>
</dbReference>
<organism evidence="7 8">
    <name type="scientific">Sinomicrobium weinanense</name>
    <dbReference type="NCBI Taxonomy" id="2842200"/>
    <lineage>
        <taxon>Bacteria</taxon>
        <taxon>Pseudomonadati</taxon>
        <taxon>Bacteroidota</taxon>
        <taxon>Flavobacteriia</taxon>
        <taxon>Flavobacteriales</taxon>
        <taxon>Flavobacteriaceae</taxon>
        <taxon>Sinomicrobium</taxon>
    </lineage>
</organism>
<dbReference type="PANTHER" id="PTHR30518:SF2">
    <property type="entry name" value="ENDOLYTIC MUREIN TRANSGLYCOSYLASE"/>
    <property type="match status" value="1"/>
</dbReference>
<name>A0A926Q4B1_9FLAO</name>
<proteinExistence type="predicted"/>
<evidence type="ECO:0000313" key="8">
    <source>
        <dbReference type="Proteomes" id="UP000653730"/>
    </source>
</evidence>
<sequence>MYLRKIIVIILLLGVVLGLFFVYKVYTAVFAPNTGFNNKEAYVYVPTGAHFSEVKEQLEPLLKNIGTFEQVAEKKGYTTHLKPGKYVIKKGMSNNDIVNTLRSKNTPVKVSFNNQETLEKLAGRIAMQVEADSTSLVKAFKDSVFLDSIQLTEAEALSLYIPNSYEFFWNTSAEEFRQRMLKEYHRFWNEERLARARSQNLDREQVITLASIVQKETARA</sequence>
<feature type="non-terminal residue" evidence="7">
    <location>
        <position position="220"/>
    </location>
</feature>
<dbReference type="GO" id="GO:0071555">
    <property type="term" value="P:cell wall organization"/>
    <property type="evidence" value="ECO:0007669"/>
    <property type="project" value="UniProtKB-KW"/>
</dbReference>
<keyword evidence="4" id="KW-0472">Membrane</keyword>
<reference evidence="7 8" key="1">
    <citation type="submission" date="2020-09" db="EMBL/GenBank/DDBJ databases">
        <title>Sinomicrobium weinanense sp. nov., a halophilic bacteria isolated from saline-alkali soil.</title>
        <authorList>
            <person name="Wu P."/>
            <person name="Ren H."/>
            <person name="Mei Y."/>
            <person name="Liang Y."/>
            <person name="Chen Z."/>
        </authorList>
    </citation>
    <scope>NUCLEOTIDE SEQUENCE [LARGE SCALE GENOMIC DNA]</scope>
    <source>
        <strain evidence="7 8">FJxs</strain>
    </source>
</reference>
<protein>
    <submittedName>
        <fullName evidence="7">Endolytic transglycosylase MltG</fullName>
    </submittedName>
</protein>
<dbReference type="Gene3D" id="3.30.1490.480">
    <property type="entry name" value="Endolytic murein transglycosylase"/>
    <property type="match status" value="1"/>
</dbReference>
<dbReference type="InterPro" id="IPR003770">
    <property type="entry name" value="MLTG-like"/>
</dbReference>
<keyword evidence="6" id="KW-0961">Cell wall biogenesis/degradation</keyword>
<keyword evidence="2" id="KW-0812">Transmembrane</keyword>
<dbReference type="EMBL" id="JACVDC010000115">
    <property type="protein sequence ID" value="MBC9798428.1"/>
    <property type="molecule type" value="Genomic_DNA"/>
</dbReference>
<evidence type="ECO:0000256" key="4">
    <source>
        <dbReference type="ARBA" id="ARBA00023136"/>
    </source>
</evidence>
<dbReference type="RefSeq" id="WP_187967546.1">
    <property type="nucleotide sequence ID" value="NZ_JACVDC010000115.1"/>
</dbReference>
<evidence type="ECO:0000256" key="3">
    <source>
        <dbReference type="ARBA" id="ARBA00022989"/>
    </source>
</evidence>
<evidence type="ECO:0000313" key="7">
    <source>
        <dbReference type="EMBL" id="MBC9798428.1"/>
    </source>
</evidence>
<gene>
    <name evidence="7" type="ORF">IBL28_20850</name>
</gene>
<evidence type="ECO:0000256" key="2">
    <source>
        <dbReference type="ARBA" id="ARBA00022692"/>
    </source>
</evidence>
<evidence type="ECO:0000256" key="1">
    <source>
        <dbReference type="ARBA" id="ARBA00022475"/>
    </source>
</evidence>
<keyword evidence="8" id="KW-1185">Reference proteome</keyword>
<accession>A0A926Q4B1</accession>
<dbReference type="Proteomes" id="UP000653730">
    <property type="component" value="Unassembled WGS sequence"/>
</dbReference>
<dbReference type="AlphaFoldDB" id="A0A926Q4B1"/>
<dbReference type="PANTHER" id="PTHR30518">
    <property type="entry name" value="ENDOLYTIC MUREIN TRANSGLYCOSYLASE"/>
    <property type="match status" value="1"/>
</dbReference>
<evidence type="ECO:0000256" key="5">
    <source>
        <dbReference type="ARBA" id="ARBA00023239"/>
    </source>
</evidence>